<dbReference type="Gene3D" id="1.20.140.40">
    <property type="entry name" value="Invertase/pectin methylesterase inhibitor family protein"/>
    <property type="match status" value="1"/>
</dbReference>
<feature type="domain" description="Pectinesterase inhibitor" evidence="1">
    <location>
        <begin position="11"/>
        <end position="176"/>
    </location>
</feature>
<dbReference type="EMBL" id="CM016560">
    <property type="protein sequence ID" value="TKV92348.1"/>
    <property type="molecule type" value="Genomic_DNA"/>
</dbReference>
<dbReference type="Proteomes" id="UP000298652">
    <property type="component" value="Chromosome 9"/>
</dbReference>
<dbReference type="Gramene" id="TKV92348">
    <property type="protein sequence ID" value="TKV92348"/>
    <property type="gene ID" value="SEVIR_9G158400v2"/>
</dbReference>
<sequence length="240" mass="25069">MAPAPAPSSPAATSFLPASCAATNAPDACYNLLLPYVDTFHGNLVRVARAAAAIAGARQRDFAGELGRLKLRGTGAGKVADMTLADCFNEVSASNLFVNETLGHIDNLVGRLGSKEDFDSQRVLAQELLYSTESGLMQCVDWFHGAGEAAVSSPVGKEVIDGCTTVSAYVDIALMLVNACHKVLSLYTAYAIKRFADWMSNDDTLPSCATTASTRASAACCCSIVSAHAGAVAVARHTCR</sequence>
<evidence type="ECO:0000259" key="1">
    <source>
        <dbReference type="SMART" id="SM00856"/>
    </source>
</evidence>
<evidence type="ECO:0000313" key="2">
    <source>
        <dbReference type="EMBL" id="TKV92348.1"/>
    </source>
</evidence>
<dbReference type="GO" id="GO:0004857">
    <property type="term" value="F:enzyme inhibitor activity"/>
    <property type="evidence" value="ECO:0007669"/>
    <property type="project" value="InterPro"/>
</dbReference>
<gene>
    <name evidence="2" type="ORF">SEVIR_9G158400v2</name>
</gene>
<dbReference type="Pfam" id="PF04043">
    <property type="entry name" value="PMEI"/>
    <property type="match status" value="1"/>
</dbReference>
<organism evidence="2 3">
    <name type="scientific">Setaria viridis</name>
    <name type="common">Green bristlegrass</name>
    <name type="synonym">Setaria italica subsp. viridis</name>
    <dbReference type="NCBI Taxonomy" id="4556"/>
    <lineage>
        <taxon>Eukaryota</taxon>
        <taxon>Viridiplantae</taxon>
        <taxon>Streptophyta</taxon>
        <taxon>Embryophyta</taxon>
        <taxon>Tracheophyta</taxon>
        <taxon>Spermatophyta</taxon>
        <taxon>Magnoliopsida</taxon>
        <taxon>Liliopsida</taxon>
        <taxon>Poales</taxon>
        <taxon>Poaceae</taxon>
        <taxon>PACMAD clade</taxon>
        <taxon>Panicoideae</taxon>
        <taxon>Panicodae</taxon>
        <taxon>Paniceae</taxon>
        <taxon>Cenchrinae</taxon>
        <taxon>Setaria</taxon>
    </lineage>
</organism>
<evidence type="ECO:0000313" key="3">
    <source>
        <dbReference type="Proteomes" id="UP000298652"/>
    </source>
</evidence>
<keyword evidence="3" id="KW-1185">Reference proteome</keyword>
<dbReference type="SUPFAM" id="SSF101148">
    <property type="entry name" value="Plant invertase/pectin methylesterase inhibitor"/>
    <property type="match status" value="1"/>
</dbReference>
<accession>A0A4U6SW65</accession>
<reference evidence="2" key="1">
    <citation type="submission" date="2019-03" db="EMBL/GenBank/DDBJ databases">
        <title>WGS assembly of Setaria viridis.</title>
        <authorList>
            <person name="Huang P."/>
            <person name="Jenkins J."/>
            <person name="Grimwood J."/>
            <person name="Barry K."/>
            <person name="Healey A."/>
            <person name="Mamidi S."/>
            <person name="Sreedasyam A."/>
            <person name="Shu S."/>
            <person name="Feldman M."/>
            <person name="Wu J."/>
            <person name="Yu Y."/>
            <person name="Chen C."/>
            <person name="Johnson J."/>
            <person name="Rokhsar D."/>
            <person name="Baxter I."/>
            <person name="Schmutz J."/>
            <person name="Brutnell T."/>
            <person name="Kellogg E."/>
        </authorList>
    </citation>
    <scope>NUCLEOTIDE SEQUENCE [LARGE SCALE GENOMIC DNA]</scope>
</reference>
<dbReference type="SMART" id="SM00856">
    <property type="entry name" value="PMEI"/>
    <property type="match status" value="1"/>
</dbReference>
<dbReference type="AlphaFoldDB" id="A0A4U6SW65"/>
<name>A0A4U6SW65_SETVI</name>
<proteinExistence type="predicted"/>
<protein>
    <recommendedName>
        <fullName evidence="1">Pectinesterase inhibitor domain-containing protein</fullName>
    </recommendedName>
</protein>
<dbReference type="InterPro" id="IPR006501">
    <property type="entry name" value="Pectinesterase_inhib_dom"/>
</dbReference>
<dbReference type="InterPro" id="IPR035513">
    <property type="entry name" value="Invertase/methylesterase_inhib"/>
</dbReference>